<organism evidence="2 3">
    <name type="scientific">Blattamonas nauphoetae</name>
    <dbReference type="NCBI Taxonomy" id="2049346"/>
    <lineage>
        <taxon>Eukaryota</taxon>
        <taxon>Metamonada</taxon>
        <taxon>Preaxostyla</taxon>
        <taxon>Oxymonadida</taxon>
        <taxon>Blattamonas</taxon>
    </lineage>
</organism>
<feature type="region of interest" description="Disordered" evidence="1">
    <location>
        <begin position="582"/>
        <end position="613"/>
    </location>
</feature>
<dbReference type="Gene3D" id="1.10.510.10">
    <property type="entry name" value="Transferase(Phosphotransferase) domain 1"/>
    <property type="match status" value="1"/>
</dbReference>
<sequence>MCATPPIEVDSEIIRELILFVKEALTTFISWMVNPIEDIEEELFDHYAVIRVSVFEPAKHFLIFIFHNSDKLILDDHRKVELKNYLCLIHHHIKNMELRSDEHDADFVSELVKWEMRAMVEMENEQNCSFLVRTMLNRTQEWNRDKRERQKRREVLLREEGITISHLFARSPSLSSTIPTARISSCDSIGRIALKGLSPSRYEAENLIFGTEKHKDMVYLIDFGLSKRYIDTRTGVHVPFRTGKSLRGTPRYISIGAHIGMELDRRDDLESLCSVLLYLLEGTLPWVGINCSDATSKYRLIGEMKLSLSSEVLCAGAPLQLCAAFNYTKALQFGAQPDDGYLRHLFSEMVLPAHYSGLLLAGTVQSLLYYEFSGLTGFGKGKAGKVIFGGLGENGGKTGRKLEEGATREGGRRLNSRERKEDEKRDHKKGISNTNPFRAANTNVSQRVILNQNQLSGFQDLVVSQRTGSSSFDTSSGGTSSIDRPWSLPHLDVGLIAGGSGNGGKSGGWEKTQFPTSSSLWRTHTLADESNAARNSPLIGKGKMMHGSSRSPIVSHKQLHSFSYASSPKKAGGKRMLLNEQEGKNNRRFDRTHSMDDPDSTSRSRESEVAARRVSLDDGWLGVGKDELDGSSSLDFGDGDGVVKRGKGGVGGSRGRDDGEGSREVLLPSLFKNDEFGGKGMNGSSLPHLHGLRRQSDRVDEEEGEVGKKGLWKLSGSGKEEGKDVVGEGGKEREKERGMRGVGQAKTTAHLSLDRNPGNRRRRISEAMSGYALEPQKGGRTNESGVGRGVITMSPQLSKSALGMGR</sequence>
<feature type="region of interest" description="Disordered" evidence="1">
    <location>
        <begin position="523"/>
        <end position="552"/>
    </location>
</feature>
<proteinExistence type="predicted"/>
<gene>
    <name evidence="2" type="ORF">BLNAU_3877</name>
</gene>
<feature type="region of interest" description="Disordered" evidence="1">
    <location>
        <begin position="497"/>
        <end position="516"/>
    </location>
</feature>
<dbReference type="GO" id="GO:0004674">
    <property type="term" value="F:protein serine/threonine kinase activity"/>
    <property type="evidence" value="ECO:0007669"/>
    <property type="project" value="UniProtKB-EC"/>
</dbReference>
<dbReference type="SUPFAM" id="SSF56112">
    <property type="entry name" value="Protein kinase-like (PK-like)"/>
    <property type="match status" value="1"/>
</dbReference>
<comment type="caution">
    <text evidence="2">The sequence shown here is derived from an EMBL/GenBank/DDBJ whole genome shotgun (WGS) entry which is preliminary data.</text>
</comment>
<dbReference type="EC" id="2.7.11.1" evidence="2"/>
<feature type="compositionally biased region" description="Gly residues" evidence="1">
    <location>
        <begin position="497"/>
        <end position="507"/>
    </location>
</feature>
<name>A0ABQ9YBK6_9EUKA</name>
<keyword evidence="2" id="KW-0808">Transferase</keyword>
<reference evidence="2 3" key="1">
    <citation type="journal article" date="2022" name="bioRxiv">
        <title>Genomics of Preaxostyla Flagellates Illuminates Evolutionary Transitions and the Path Towards Mitochondrial Loss.</title>
        <authorList>
            <person name="Novak L.V.F."/>
            <person name="Treitli S.C."/>
            <person name="Pyrih J."/>
            <person name="Halakuc P."/>
            <person name="Pipaliya S.V."/>
            <person name="Vacek V."/>
            <person name="Brzon O."/>
            <person name="Soukal P."/>
            <person name="Eme L."/>
            <person name="Dacks J.B."/>
            <person name="Karnkowska A."/>
            <person name="Elias M."/>
            <person name="Hampl V."/>
        </authorList>
    </citation>
    <scope>NUCLEOTIDE SEQUENCE [LARGE SCALE GENOMIC DNA]</scope>
    <source>
        <strain evidence="2">NAU3</strain>
        <tissue evidence="2">Gut</tissue>
    </source>
</reference>
<dbReference type="PANTHER" id="PTHR11909">
    <property type="entry name" value="CASEIN KINASE-RELATED"/>
    <property type="match status" value="1"/>
</dbReference>
<evidence type="ECO:0000313" key="3">
    <source>
        <dbReference type="Proteomes" id="UP001281761"/>
    </source>
</evidence>
<feature type="compositionally biased region" description="Basic and acidic residues" evidence="1">
    <location>
        <begin position="718"/>
        <end position="739"/>
    </location>
</feature>
<protein>
    <submittedName>
        <fullName evidence="2">Casein kinase I</fullName>
        <ecNumber evidence="2">2.7.11.1</ecNumber>
    </submittedName>
</protein>
<accession>A0ABQ9YBK6</accession>
<feature type="region of interest" description="Disordered" evidence="1">
    <location>
        <begin position="682"/>
        <end position="806"/>
    </location>
</feature>
<evidence type="ECO:0000313" key="2">
    <source>
        <dbReference type="EMBL" id="KAK2961109.1"/>
    </source>
</evidence>
<dbReference type="InterPro" id="IPR050235">
    <property type="entry name" value="CK1_Ser-Thr_kinase"/>
</dbReference>
<feature type="compositionally biased region" description="Low complexity" evidence="1">
    <location>
        <begin position="467"/>
        <end position="481"/>
    </location>
</feature>
<evidence type="ECO:0000256" key="1">
    <source>
        <dbReference type="SAM" id="MobiDB-lite"/>
    </source>
</evidence>
<keyword evidence="3" id="KW-1185">Reference proteome</keyword>
<feature type="compositionally biased region" description="Basic and acidic residues" evidence="1">
    <location>
        <begin position="400"/>
        <end position="425"/>
    </location>
</feature>
<feature type="region of interest" description="Disordered" evidence="1">
    <location>
        <begin position="397"/>
        <end position="437"/>
    </location>
</feature>
<dbReference type="EMBL" id="JARBJD010000018">
    <property type="protein sequence ID" value="KAK2961109.1"/>
    <property type="molecule type" value="Genomic_DNA"/>
</dbReference>
<keyword evidence="2" id="KW-0418">Kinase</keyword>
<feature type="region of interest" description="Disordered" evidence="1">
    <location>
        <begin position="467"/>
        <end position="486"/>
    </location>
</feature>
<dbReference type="Proteomes" id="UP001281761">
    <property type="component" value="Unassembled WGS sequence"/>
</dbReference>
<dbReference type="InterPro" id="IPR011009">
    <property type="entry name" value="Kinase-like_dom_sf"/>
</dbReference>